<dbReference type="Pfam" id="PF00295">
    <property type="entry name" value="Glyco_hydro_28"/>
    <property type="match status" value="1"/>
</dbReference>
<dbReference type="KEGG" id="dcr:108199130"/>
<evidence type="ECO:0000256" key="5">
    <source>
        <dbReference type="ARBA" id="ARBA00022801"/>
    </source>
</evidence>
<dbReference type="InterPro" id="IPR006626">
    <property type="entry name" value="PbH1"/>
</dbReference>
<dbReference type="AlphaFoldDB" id="A0A175YLI1"/>
<evidence type="ECO:0000313" key="9">
    <source>
        <dbReference type="EMBL" id="WOH11933.1"/>
    </source>
</evidence>
<comment type="subcellular location">
    <subcellularLocation>
        <location evidence="1">Secreted</location>
        <location evidence="1">Cell wall</location>
    </subcellularLocation>
</comment>
<evidence type="ECO:0000256" key="8">
    <source>
        <dbReference type="RuleBase" id="RU361169"/>
    </source>
</evidence>
<keyword evidence="7" id="KW-0961">Cell wall biogenesis/degradation</keyword>
<name>A0A175YLI1_DAUCS</name>
<protein>
    <submittedName>
        <fullName evidence="9">Uncharacterized protein</fullName>
    </submittedName>
</protein>
<dbReference type="SMART" id="SM00710">
    <property type="entry name" value="PbH1"/>
    <property type="match status" value="5"/>
</dbReference>
<dbReference type="GO" id="GO:0005975">
    <property type="term" value="P:carbohydrate metabolic process"/>
    <property type="evidence" value="ECO:0007669"/>
    <property type="project" value="InterPro"/>
</dbReference>
<dbReference type="OMA" id="WESKEQG"/>
<gene>
    <name evidence="9" type="ORF">DCAR_0831429</name>
</gene>
<evidence type="ECO:0000313" key="10">
    <source>
        <dbReference type="Proteomes" id="UP000077755"/>
    </source>
</evidence>
<keyword evidence="4" id="KW-0964">Secreted</keyword>
<evidence type="ECO:0000256" key="7">
    <source>
        <dbReference type="ARBA" id="ARBA00023316"/>
    </source>
</evidence>
<dbReference type="Gramene" id="KZM84574">
    <property type="protein sequence ID" value="KZM84574"/>
    <property type="gene ID" value="DCAR_028004"/>
</dbReference>
<dbReference type="GO" id="GO:0071555">
    <property type="term" value="P:cell wall organization"/>
    <property type="evidence" value="ECO:0007669"/>
    <property type="project" value="UniProtKB-KW"/>
</dbReference>
<accession>A0A175YLI1</accession>
<dbReference type="InterPro" id="IPR011050">
    <property type="entry name" value="Pectin_lyase_fold/virulence"/>
</dbReference>
<keyword evidence="10" id="KW-1185">Reference proteome</keyword>
<evidence type="ECO:0000256" key="2">
    <source>
        <dbReference type="ARBA" id="ARBA00008834"/>
    </source>
</evidence>
<dbReference type="FunFam" id="2.160.20.10:FF:000004">
    <property type="entry name" value="Pectin lyase-like superfamily protein"/>
    <property type="match status" value="1"/>
</dbReference>
<dbReference type="Proteomes" id="UP000077755">
    <property type="component" value="Chromosome 8"/>
</dbReference>
<evidence type="ECO:0000256" key="3">
    <source>
        <dbReference type="ARBA" id="ARBA00022512"/>
    </source>
</evidence>
<keyword evidence="3" id="KW-0134">Cell wall</keyword>
<dbReference type="OrthoDB" id="187139at2759"/>
<dbReference type="GO" id="GO:0004650">
    <property type="term" value="F:polygalacturonase activity"/>
    <property type="evidence" value="ECO:0007669"/>
    <property type="project" value="InterPro"/>
</dbReference>
<reference evidence="9" key="2">
    <citation type="submission" date="2022-03" db="EMBL/GenBank/DDBJ databases">
        <title>Draft title - Genomic analysis of global carrot germplasm unveils the trajectory of domestication and the origin of high carotenoid orange carrot.</title>
        <authorList>
            <person name="Iorizzo M."/>
            <person name="Ellison S."/>
            <person name="Senalik D."/>
            <person name="Macko-Podgorni A."/>
            <person name="Grzebelus D."/>
            <person name="Bostan H."/>
            <person name="Rolling W."/>
            <person name="Curaba J."/>
            <person name="Simon P."/>
        </authorList>
    </citation>
    <scope>NUCLEOTIDE SEQUENCE</scope>
    <source>
        <tissue evidence="9">Leaf</tissue>
    </source>
</reference>
<dbReference type="PROSITE" id="PS00502">
    <property type="entry name" value="POLYGALACTURONASE"/>
    <property type="match status" value="1"/>
</dbReference>
<dbReference type="InterPro" id="IPR012334">
    <property type="entry name" value="Pectin_lyas_fold"/>
</dbReference>
<dbReference type="InterPro" id="IPR000743">
    <property type="entry name" value="Glyco_hydro_28"/>
</dbReference>
<proteinExistence type="inferred from homology"/>
<sequence>MSSLYLILMFFLLNSSTSSATITYNILRFGAKSGGQSDSSKALLRAWGAACATTRPATIYVPPGRFLLKNVYFYGEHCRNGAITIRVDGTLVAPSDYNVLGSSGNWIKFERVTGVSIYGGTLDGQGTSLWACKTSGKKCPEGITSLAFYNSNKIIISGLASLNSQMFHVVIDGCHDVKLDGIRVSASGKSPNTDGIHLQSSSGVTVLNSHISTGDDCISMGPGNSNVWIENIACGPGHGISIGSLGWELQEPGVQNVTVKSVTFTGTENGVRIKTWARPTKGFVKDVLFQHIQMVDVQNPVIIDQNYCPGEKNCPHQVSDIKISGVTYQDIHGTSATEVGVKLECSKASPCGVKLEDVELTYKSKPVEAVCTNVGGKLLASSDNQRCL</sequence>
<evidence type="ECO:0000256" key="1">
    <source>
        <dbReference type="ARBA" id="ARBA00004191"/>
    </source>
</evidence>
<comment type="similarity">
    <text evidence="2 8">Belongs to the glycosyl hydrolase 28 family.</text>
</comment>
<keyword evidence="6 8" id="KW-0326">Glycosidase</keyword>
<evidence type="ECO:0000256" key="6">
    <source>
        <dbReference type="ARBA" id="ARBA00023295"/>
    </source>
</evidence>
<dbReference type="SUPFAM" id="SSF51126">
    <property type="entry name" value="Pectin lyase-like"/>
    <property type="match status" value="1"/>
</dbReference>
<evidence type="ECO:0000256" key="4">
    <source>
        <dbReference type="ARBA" id="ARBA00022525"/>
    </source>
</evidence>
<dbReference type="Gene3D" id="2.160.20.10">
    <property type="entry name" value="Single-stranded right-handed beta-helix, Pectin lyase-like"/>
    <property type="match status" value="1"/>
</dbReference>
<dbReference type="PANTHER" id="PTHR31375">
    <property type="match status" value="1"/>
</dbReference>
<organism evidence="9 10">
    <name type="scientific">Daucus carota subsp. sativus</name>
    <name type="common">Carrot</name>
    <dbReference type="NCBI Taxonomy" id="79200"/>
    <lineage>
        <taxon>Eukaryota</taxon>
        <taxon>Viridiplantae</taxon>
        <taxon>Streptophyta</taxon>
        <taxon>Embryophyta</taxon>
        <taxon>Tracheophyta</taxon>
        <taxon>Spermatophyta</taxon>
        <taxon>Magnoliopsida</taxon>
        <taxon>eudicotyledons</taxon>
        <taxon>Gunneridae</taxon>
        <taxon>Pentapetalae</taxon>
        <taxon>asterids</taxon>
        <taxon>campanulids</taxon>
        <taxon>Apiales</taxon>
        <taxon>Apiaceae</taxon>
        <taxon>Apioideae</taxon>
        <taxon>Scandiceae</taxon>
        <taxon>Daucinae</taxon>
        <taxon>Daucus</taxon>
        <taxon>Daucus sect. Daucus</taxon>
    </lineage>
</organism>
<keyword evidence="5 8" id="KW-0378">Hydrolase</keyword>
<dbReference type="EMBL" id="CP093350">
    <property type="protein sequence ID" value="WOH11933.1"/>
    <property type="molecule type" value="Genomic_DNA"/>
</dbReference>
<reference evidence="9" key="1">
    <citation type="journal article" date="2016" name="Nat. Genet.">
        <title>A high-quality carrot genome assembly provides new insights into carotenoid accumulation and asterid genome evolution.</title>
        <authorList>
            <person name="Iorizzo M."/>
            <person name="Ellison S."/>
            <person name="Senalik D."/>
            <person name="Zeng P."/>
            <person name="Satapoomin P."/>
            <person name="Huang J."/>
            <person name="Bowman M."/>
            <person name="Iovene M."/>
            <person name="Sanseverino W."/>
            <person name="Cavagnaro P."/>
            <person name="Yildiz M."/>
            <person name="Macko-Podgorni A."/>
            <person name="Moranska E."/>
            <person name="Grzebelus E."/>
            <person name="Grzebelus D."/>
            <person name="Ashrafi H."/>
            <person name="Zheng Z."/>
            <person name="Cheng S."/>
            <person name="Spooner D."/>
            <person name="Van Deynze A."/>
            <person name="Simon P."/>
        </authorList>
    </citation>
    <scope>NUCLEOTIDE SEQUENCE</scope>
    <source>
        <tissue evidence="9">Leaf</tissue>
    </source>
</reference>